<dbReference type="EMBL" id="BAABME010014458">
    <property type="protein sequence ID" value="GAA0187190.1"/>
    <property type="molecule type" value="Genomic_DNA"/>
</dbReference>
<comment type="caution">
    <text evidence="2">The sequence shown here is derived from an EMBL/GenBank/DDBJ whole genome shotgun (WGS) entry which is preliminary data.</text>
</comment>
<keyword evidence="2" id="KW-0472">Membrane</keyword>
<evidence type="ECO:0000259" key="1">
    <source>
        <dbReference type="Pfam" id="PF07727"/>
    </source>
</evidence>
<dbReference type="Pfam" id="PF07727">
    <property type="entry name" value="RVT_2"/>
    <property type="match status" value="1"/>
</dbReference>
<dbReference type="SUPFAM" id="SSF56672">
    <property type="entry name" value="DNA/RNA polymerases"/>
    <property type="match status" value="1"/>
</dbReference>
<dbReference type="CDD" id="cd09272">
    <property type="entry name" value="RNase_HI_RT_Ty1"/>
    <property type="match status" value="1"/>
</dbReference>
<dbReference type="InterPro" id="IPR043502">
    <property type="entry name" value="DNA/RNA_pol_sf"/>
</dbReference>
<organism evidence="2 3">
    <name type="scientific">Lithospermum erythrorhizon</name>
    <name type="common">Purple gromwell</name>
    <name type="synonym">Lithospermum officinale var. erythrorhizon</name>
    <dbReference type="NCBI Taxonomy" id="34254"/>
    <lineage>
        <taxon>Eukaryota</taxon>
        <taxon>Viridiplantae</taxon>
        <taxon>Streptophyta</taxon>
        <taxon>Embryophyta</taxon>
        <taxon>Tracheophyta</taxon>
        <taxon>Spermatophyta</taxon>
        <taxon>Magnoliopsida</taxon>
        <taxon>eudicotyledons</taxon>
        <taxon>Gunneridae</taxon>
        <taxon>Pentapetalae</taxon>
        <taxon>asterids</taxon>
        <taxon>lamiids</taxon>
        <taxon>Boraginales</taxon>
        <taxon>Boraginaceae</taxon>
        <taxon>Boraginoideae</taxon>
        <taxon>Lithospermeae</taxon>
        <taxon>Lithospermum</taxon>
    </lineage>
</organism>
<evidence type="ECO:0000313" key="3">
    <source>
        <dbReference type="Proteomes" id="UP001454036"/>
    </source>
</evidence>
<keyword evidence="3" id="KW-1185">Reference proteome</keyword>
<dbReference type="PANTHER" id="PTHR11439">
    <property type="entry name" value="GAG-POL-RELATED RETROTRANSPOSON"/>
    <property type="match status" value="1"/>
</dbReference>
<keyword evidence="2" id="KW-0675">Receptor</keyword>
<feature type="domain" description="Reverse transcriptase Ty1/copia-type" evidence="1">
    <location>
        <begin position="54"/>
        <end position="272"/>
    </location>
</feature>
<name>A0AAV3S2N3_LITER</name>
<dbReference type="Proteomes" id="UP001454036">
    <property type="component" value="Unassembled WGS sequence"/>
</dbReference>
<reference evidence="2 3" key="1">
    <citation type="submission" date="2024-01" db="EMBL/GenBank/DDBJ databases">
        <title>The complete chloroplast genome sequence of Lithospermum erythrorhizon: insights into the phylogenetic relationship among Boraginaceae species and the maternal lineages of purple gromwells.</title>
        <authorList>
            <person name="Okada T."/>
            <person name="Watanabe K."/>
        </authorList>
    </citation>
    <scope>NUCLEOTIDE SEQUENCE [LARGE SCALE GENOMIC DNA]</scope>
</reference>
<protein>
    <submittedName>
        <fullName evidence="2">Transmembrane signal receptor</fullName>
    </submittedName>
</protein>
<accession>A0AAV3S2N3</accession>
<dbReference type="PANTHER" id="PTHR11439:SF455">
    <property type="entry name" value="RLK (RECEPTOR-LIKE PROTEIN KINASE) 8, PUTATIVE-RELATED"/>
    <property type="match status" value="1"/>
</dbReference>
<evidence type="ECO:0000313" key="2">
    <source>
        <dbReference type="EMBL" id="GAA0187190.1"/>
    </source>
</evidence>
<proteinExistence type="predicted"/>
<keyword evidence="2" id="KW-0812">Transmembrane</keyword>
<dbReference type="InterPro" id="IPR013103">
    <property type="entry name" value="RVT_2"/>
</dbReference>
<sequence length="385" mass="43558">MITRGKVRVAKPKVITSLTAVSNKHDPDYVPTCFSEAIRIPQWYKAEYTTLMHNQTWDLVPPNEAHNVIGCKWIFRVKLNPDGTIERHKARLVAQGFKQQYGIDFTQTFSPVIKPATIRTVLTIALSNGWSLRQLDVKNGFLNGQLTKIVHVKQPAGFVHLDYPAHHCLLSKSLYGLKQAPRAWFQQLSGYLLSQGFTQSKTYPSLFTFFQGSNTIYFLLYVDDIIVTRSSLELLNRFIAQLDAKFSLNDLGNSKFFLGIEVAHNATVSRYNTEAEYRALAFTAAEITWLQYILKDLCIALSSAPLVLCDNISATYLAHNPVLHSRTKYTAIDYHFVREKVLLGDLLVNHVPTQHQLADVFTKPLTAIKFLPAISNLCLLLQAKD</sequence>
<gene>
    <name evidence="2" type="ORF">LIER_34478</name>
</gene>
<dbReference type="AlphaFoldDB" id="A0AAV3S2N3"/>